<accession>A0A1Q9AZ59</accession>
<feature type="domain" description="CHAD" evidence="1">
    <location>
        <begin position="8"/>
        <end position="293"/>
    </location>
</feature>
<evidence type="ECO:0000313" key="2">
    <source>
        <dbReference type="EMBL" id="OLP60988.1"/>
    </source>
</evidence>
<dbReference type="Gene3D" id="1.40.20.10">
    <property type="entry name" value="CHAD domain"/>
    <property type="match status" value="1"/>
</dbReference>
<proteinExistence type="predicted"/>
<dbReference type="PANTHER" id="PTHR39339:SF1">
    <property type="entry name" value="CHAD DOMAIN-CONTAINING PROTEIN"/>
    <property type="match status" value="1"/>
</dbReference>
<name>A0A1Q9AZ59_9HYPH</name>
<dbReference type="SMART" id="SM00880">
    <property type="entry name" value="CHAD"/>
    <property type="match status" value="1"/>
</dbReference>
<keyword evidence="3" id="KW-1185">Reference proteome</keyword>
<dbReference type="RefSeq" id="WP_075626881.1">
    <property type="nucleotide sequence ID" value="NZ_FOAM01000006.1"/>
</dbReference>
<gene>
    <name evidence="2" type="ORF">BJF93_02670</name>
</gene>
<protein>
    <recommendedName>
        <fullName evidence="1">CHAD domain-containing protein</fullName>
    </recommendedName>
</protein>
<dbReference type="OrthoDB" id="9810907at2"/>
<dbReference type="PROSITE" id="PS51708">
    <property type="entry name" value="CHAD"/>
    <property type="match status" value="1"/>
</dbReference>
<evidence type="ECO:0000259" key="1">
    <source>
        <dbReference type="PROSITE" id="PS51708"/>
    </source>
</evidence>
<dbReference type="AlphaFoldDB" id="A0A1Q9AZ59"/>
<organism evidence="2 3">
    <name type="scientific">Xaviernesmea oryzae</name>
    <dbReference type="NCBI Taxonomy" id="464029"/>
    <lineage>
        <taxon>Bacteria</taxon>
        <taxon>Pseudomonadati</taxon>
        <taxon>Pseudomonadota</taxon>
        <taxon>Alphaproteobacteria</taxon>
        <taxon>Hyphomicrobiales</taxon>
        <taxon>Rhizobiaceae</taxon>
        <taxon>Rhizobium/Agrobacterium group</taxon>
        <taxon>Xaviernesmea</taxon>
    </lineage>
</organism>
<evidence type="ECO:0000313" key="3">
    <source>
        <dbReference type="Proteomes" id="UP000186364"/>
    </source>
</evidence>
<dbReference type="InterPro" id="IPR007899">
    <property type="entry name" value="CHAD_dom"/>
</dbReference>
<dbReference type="EMBL" id="MKIP01000034">
    <property type="protein sequence ID" value="OLP60988.1"/>
    <property type="molecule type" value="Genomic_DNA"/>
</dbReference>
<comment type="caution">
    <text evidence="2">The sequence shown here is derived from an EMBL/GenBank/DDBJ whole genome shotgun (WGS) entry which is preliminary data.</text>
</comment>
<reference evidence="2 3" key="1">
    <citation type="submission" date="2016-09" db="EMBL/GenBank/DDBJ databases">
        <title>Rhizobium sp. nov., a novel species isolated from the rice rhizosphere.</title>
        <authorList>
            <person name="Zhao J."/>
            <person name="Zhang X."/>
        </authorList>
    </citation>
    <scope>NUCLEOTIDE SEQUENCE [LARGE SCALE GENOMIC DNA]</scope>
    <source>
        <strain evidence="2 3">1.7048</strain>
    </source>
</reference>
<dbReference type="InterPro" id="IPR038186">
    <property type="entry name" value="CHAD_dom_sf"/>
</dbReference>
<dbReference type="Proteomes" id="UP000186364">
    <property type="component" value="Unassembled WGS sequence"/>
</dbReference>
<dbReference type="PANTHER" id="PTHR39339">
    <property type="entry name" value="SLR1444 PROTEIN"/>
    <property type="match status" value="1"/>
</dbReference>
<dbReference type="Pfam" id="PF05235">
    <property type="entry name" value="CHAD"/>
    <property type="match status" value="1"/>
</dbReference>
<sequence length="296" mass="32825">MGFRLAVDKPLARSVRRIATDELTHAISLLNEQPEGMEHAIHKARRALKKTRGLYRLIAPGAPFFQREENARLRDIARSLSATRDSAVLVSTVTRLEAADGAEVSAAIAHAGAALEARHAARTASANALDLAATIAALKQAREAADRFVMTTAGRPPALLAKAWRKSILKAQDALKRCHEAPEAEAFHDLRKRAQDWRFFHLLMREAWPGPLNARETRLKALSEDLGMVNDFAVLHQLIEREVQLLSGHDRALVLAAIAETLRKRRKKVLAKADALYEIDAATDARHLKHLWRKAG</sequence>